<dbReference type="InterPro" id="IPR036770">
    <property type="entry name" value="Ankyrin_rpt-contain_sf"/>
</dbReference>
<evidence type="ECO:0000256" key="2">
    <source>
        <dbReference type="ARBA" id="ARBA00012756"/>
    </source>
</evidence>
<evidence type="ECO:0000256" key="1">
    <source>
        <dbReference type="ARBA" id="ARBA00001412"/>
    </source>
</evidence>
<dbReference type="PANTHER" id="PTHR46323">
    <property type="entry name" value="BETA-GALACTOSIDASE"/>
    <property type="match status" value="1"/>
</dbReference>
<evidence type="ECO:0000256" key="3">
    <source>
        <dbReference type="ARBA" id="ARBA00022801"/>
    </source>
</evidence>
<gene>
    <name evidence="6" type="ORF">M9Y10_024311</name>
</gene>
<dbReference type="Proteomes" id="UP001470230">
    <property type="component" value="Unassembled WGS sequence"/>
</dbReference>
<sequence>MYQSGVCHWACMYYDVEVARKMFKTKGFLPNRLDDEHKTGAARLAERNGKDVIEILELLITQYDFNINARENESYPTLLESFISASINANYEAIQFLISSGARTDVKHSKKNMTLYEFVKGFEVEHDQFRLPIEPIQKVYQHETGPELRISTIDETVIISSSKVEFVFNKKEGIVKQLKVDWKEYISEGFGFQPNFWRSPNDNDYGNGGLLREQIWKTMSHNFTIEKCHSYVHDNIATLDVIYQLVNDNKFEILYQIHGSGYLKVNANYIPSKDMKSERIADIPRIGIRFHVPKEMNHVTYFGRGPEENYID</sequence>
<dbReference type="Gene3D" id="2.70.98.10">
    <property type="match status" value="1"/>
</dbReference>
<accession>A0ABR2HCK2</accession>
<keyword evidence="4" id="KW-0326">Glycosidase</keyword>
<comment type="catalytic activity">
    <reaction evidence="1">
        <text>Hydrolysis of terminal non-reducing beta-D-galactose residues in beta-D-galactosides.</text>
        <dbReference type="EC" id="3.2.1.23"/>
    </reaction>
</comment>
<organism evidence="6 7">
    <name type="scientific">Tritrichomonas musculus</name>
    <dbReference type="NCBI Taxonomy" id="1915356"/>
    <lineage>
        <taxon>Eukaryota</taxon>
        <taxon>Metamonada</taxon>
        <taxon>Parabasalia</taxon>
        <taxon>Tritrichomonadida</taxon>
        <taxon>Tritrichomonadidae</taxon>
        <taxon>Tritrichomonas</taxon>
    </lineage>
</organism>
<evidence type="ECO:0000256" key="4">
    <source>
        <dbReference type="ARBA" id="ARBA00023295"/>
    </source>
</evidence>
<protein>
    <recommendedName>
        <fullName evidence="2">beta-galactosidase</fullName>
        <ecNumber evidence="2">3.2.1.23</ecNumber>
    </recommendedName>
</protein>
<proteinExistence type="predicted"/>
<dbReference type="SUPFAM" id="SSF74650">
    <property type="entry name" value="Galactose mutarotase-like"/>
    <property type="match status" value="1"/>
</dbReference>
<dbReference type="InterPro" id="IPR014718">
    <property type="entry name" value="GH-type_carb-bd"/>
</dbReference>
<dbReference type="EC" id="3.2.1.23" evidence="2"/>
<dbReference type="SMART" id="SM01038">
    <property type="entry name" value="Bgal_small_N"/>
    <property type="match status" value="1"/>
</dbReference>
<feature type="domain" description="Beta galactosidase small chain/" evidence="5">
    <location>
        <begin position="158"/>
        <end position="312"/>
    </location>
</feature>
<keyword evidence="7" id="KW-1185">Reference proteome</keyword>
<dbReference type="InterPro" id="IPR004199">
    <property type="entry name" value="B-gal_small/dom_5"/>
</dbReference>
<dbReference type="InterPro" id="IPR011013">
    <property type="entry name" value="Gal_mutarotase_sf_dom"/>
</dbReference>
<keyword evidence="3" id="KW-0378">Hydrolase</keyword>
<dbReference type="EMBL" id="JAPFFF010000032">
    <property type="protein sequence ID" value="KAK8844453.1"/>
    <property type="molecule type" value="Genomic_DNA"/>
</dbReference>
<evidence type="ECO:0000313" key="6">
    <source>
        <dbReference type="EMBL" id="KAK8844453.1"/>
    </source>
</evidence>
<dbReference type="PANTHER" id="PTHR46323:SF2">
    <property type="entry name" value="BETA-GALACTOSIDASE"/>
    <property type="match status" value="1"/>
</dbReference>
<evidence type="ECO:0000313" key="7">
    <source>
        <dbReference type="Proteomes" id="UP001470230"/>
    </source>
</evidence>
<dbReference type="InterPro" id="IPR050347">
    <property type="entry name" value="Bact_Beta-galactosidase"/>
</dbReference>
<dbReference type="Gene3D" id="1.25.40.20">
    <property type="entry name" value="Ankyrin repeat-containing domain"/>
    <property type="match status" value="1"/>
</dbReference>
<reference evidence="6 7" key="1">
    <citation type="submission" date="2024-04" db="EMBL/GenBank/DDBJ databases">
        <title>Tritrichomonas musculus Genome.</title>
        <authorList>
            <person name="Alves-Ferreira E."/>
            <person name="Grigg M."/>
            <person name="Lorenzi H."/>
            <person name="Galac M."/>
        </authorList>
    </citation>
    <scope>NUCLEOTIDE SEQUENCE [LARGE SCALE GENOMIC DNA]</scope>
    <source>
        <strain evidence="6 7">EAF2021</strain>
    </source>
</reference>
<evidence type="ECO:0000259" key="5">
    <source>
        <dbReference type="SMART" id="SM01038"/>
    </source>
</evidence>
<dbReference type="Pfam" id="PF02929">
    <property type="entry name" value="Bgal_small_N"/>
    <property type="match status" value="1"/>
</dbReference>
<dbReference type="SUPFAM" id="SSF48403">
    <property type="entry name" value="Ankyrin repeat"/>
    <property type="match status" value="1"/>
</dbReference>
<name>A0ABR2HCK2_9EUKA</name>
<comment type="caution">
    <text evidence="6">The sequence shown here is derived from an EMBL/GenBank/DDBJ whole genome shotgun (WGS) entry which is preliminary data.</text>
</comment>